<dbReference type="PANTHER" id="PTHR13817:SF175">
    <property type="entry name" value="IG-LIKE AND FIBRONECTIN TYPE-III DOMAIN-CONTAINING PROTEIN C27B7.7"/>
    <property type="match status" value="1"/>
</dbReference>
<evidence type="ECO:0000256" key="1">
    <source>
        <dbReference type="ARBA" id="ARBA00022737"/>
    </source>
</evidence>
<dbReference type="Proteomes" id="UP000270094">
    <property type="component" value="Unassembled WGS sequence"/>
</dbReference>
<dbReference type="OrthoDB" id="5982258at2759"/>
<feature type="domain" description="Fibronectin type-III" evidence="3">
    <location>
        <begin position="142"/>
        <end position="251"/>
    </location>
</feature>
<sequence length="370" mass="41657">MPEYDAGYFFCTAHNRLGKAHAQVELVVVDKAQVQVNSENSLSTQEAVNITCSVAVDCGKSSDCPEAFFKWTFDNRSLESIPSLHIKTKFREQMRPSTHGRRLVQKVDLQMSPSGKSAKPNKVVCFSLYGEDTLELAPKPLIPAPLAVKAEQDKQAVRLAWRKPSTHRDIRNHAISRENEASGGYLVELRTKEDRQWRPAPREVVAETDSQSVLLDGLSPNTLYQFRVRTIDSVSSGDLSAPTTWIQTPPAAPTEAVDGLRWRTLDNNTIFVEWNPVEKVHSSGEHLRYRLSWSLEDNDKIETSSEGKRSFRTHHQLVETKTPQAIVRMNTTDECRMLIFSVRPVNDQGVGLTSTDTVAFINNEGTYWST</sequence>
<evidence type="ECO:0000313" key="4">
    <source>
        <dbReference type="EMBL" id="VDM68001.1"/>
    </source>
</evidence>
<evidence type="ECO:0000313" key="5">
    <source>
        <dbReference type="Proteomes" id="UP000270094"/>
    </source>
</evidence>
<dbReference type="InterPro" id="IPR050964">
    <property type="entry name" value="Striated_Muscle_Regulatory"/>
</dbReference>
<dbReference type="CDD" id="cd00063">
    <property type="entry name" value="FN3"/>
    <property type="match status" value="1"/>
</dbReference>
<accession>A0A3P7I3G2</accession>
<keyword evidence="1" id="KW-0677">Repeat</keyword>
<name>A0A3P7I3G2_STRVU</name>
<dbReference type="EMBL" id="UYYB01007274">
    <property type="protein sequence ID" value="VDM68001.1"/>
    <property type="molecule type" value="Genomic_DNA"/>
</dbReference>
<dbReference type="InterPro" id="IPR013783">
    <property type="entry name" value="Ig-like_fold"/>
</dbReference>
<dbReference type="AlphaFoldDB" id="A0A3P7I3G2"/>
<dbReference type="SUPFAM" id="SSF49265">
    <property type="entry name" value="Fibronectin type III"/>
    <property type="match status" value="1"/>
</dbReference>
<dbReference type="PROSITE" id="PS50853">
    <property type="entry name" value="FN3"/>
    <property type="match status" value="1"/>
</dbReference>
<dbReference type="InterPro" id="IPR003961">
    <property type="entry name" value="FN3_dom"/>
</dbReference>
<gene>
    <name evidence="4" type="ORF">SVUK_LOCUS2999</name>
</gene>
<organism evidence="4 5">
    <name type="scientific">Strongylus vulgaris</name>
    <name type="common">Blood worm</name>
    <dbReference type="NCBI Taxonomy" id="40348"/>
    <lineage>
        <taxon>Eukaryota</taxon>
        <taxon>Metazoa</taxon>
        <taxon>Ecdysozoa</taxon>
        <taxon>Nematoda</taxon>
        <taxon>Chromadorea</taxon>
        <taxon>Rhabditida</taxon>
        <taxon>Rhabditina</taxon>
        <taxon>Rhabditomorpha</taxon>
        <taxon>Strongyloidea</taxon>
        <taxon>Strongylidae</taxon>
        <taxon>Strongylus</taxon>
    </lineage>
</organism>
<evidence type="ECO:0000256" key="2">
    <source>
        <dbReference type="ARBA" id="ARBA00023157"/>
    </source>
</evidence>
<keyword evidence="2" id="KW-1015">Disulfide bond</keyword>
<evidence type="ECO:0000259" key="3">
    <source>
        <dbReference type="PROSITE" id="PS50853"/>
    </source>
</evidence>
<protein>
    <recommendedName>
        <fullName evidence="3">Fibronectin type-III domain-containing protein</fullName>
    </recommendedName>
</protein>
<dbReference type="PANTHER" id="PTHR13817">
    <property type="entry name" value="TITIN"/>
    <property type="match status" value="1"/>
</dbReference>
<dbReference type="SMART" id="SM00060">
    <property type="entry name" value="FN3"/>
    <property type="match status" value="2"/>
</dbReference>
<keyword evidence="5" id="KW-1185">Reference proteome</keyword>
<reference evidence="4 5" key="1">
    <citation type="submission" date="2018-11" db="EMBL/GenBank/DDBJ databases">
        <authorList>
            <consortium name="Pathogen Informatics"/>
        </authorList>
    </citation>
    <scope>NUCLEOTIDE SEQUENCE [LARGE SCALE GENOMIC DNA]</scope>
</reference>
<dbReference type="InterPro" id="IPR036116">
    <property type="entry name" value="FN3_sf"/>
</dbReference>
<proteinExistence type="predicted"/>
<dbReference type="Gene3D" id="2.60.40.10">
    <property type="entry name" value="Immunoglobulins"/>
    <property type="match status" value="2"/>
</dbReference>
<dbReference type="Pfam" id="PF00041">
    <property type="entry name" value="fn3"/>
    <property type="match status" value="1"/>
</dbReference>